<proteinExistence type="inferred from homology"/>
<dbReference type="Proteomes" id="UP001337580">
    <property type="component" value="Chromosome"/>
</dbReference>
<evidence type="ECO:0000256" key="6">
    <source>
        <dbReference type="ARBA" id="ARBA00023229"/>
    </source>
</evidence>
<evidence type="ECO:0000256" key="1">
    <source>
        <dbReference type="ARBA" id="ARBA00022485"/>
    </source>
</evidence>
<dbReference type="InterPro" id="IPR045854">
    <property type="entry name" value="NO2/SO3_Rdtase_4Fe4S_sf"/>
</dbReference>
<dbReference type="Gene3D" id="3.30.413.10">
    <property type="entry name" value="Sulfite Reductase Hemoprotein, domain 1"/>
    <property type="match status" value="1"/>
</dbReference>
<gene>
    <name evidence="7" type="primary">ispG</name>
    <name evidence="10" type="ORF">CfP315_0513</name>
</gene>
<dbReference type="InterPro" id="IPR058579">
    <property type="entry name" value="IspG_C"/>
</dbReference>
<dbReference type="PANTHER" id="PTHR30454">
    <property type="entry name" value="4-HYDROXY-3-METHYLBUT-2-EN-1-YL DIPHOSPHATE SYNTHASE"/>
    <property type="match status" value="1"/>
</dbReference>
<dbReference type="PANTHER" id="PTHR30454:SF0">
    <property type="entry name" value="4-HYDROXY-3-METHYLBUT-2-EN-1-YL DIPHOSPHATE SYNTHASE (FERREDOXIN), CHLOROPLASTIC"/>
    <property type="match status" value="1"/>
</dbReference>
<dbReference type="HAMAP" id="MF_00159">
    <property type="entry name" value="IspG"/>
    <property type="match status" value="1"/>
</dbReference>
<feature type="domain" description="IspG TIM-barrel" evidence="8">
    <location>
        <begin position="10"/>
        <end position="242"/>
    </location>
</feature>
<dbReference type="PIRSF" id="PIRSF004640">
    <property type="entry name" value="IspG"/>
    <property type="match status" value="1"/>
</dbReference>
<keyword evidence="3 7" id="KW-0560">Oxidoreductase</keyword>
<dbReference type="GO" id="GO:0051539">
    <property type="term" value="F:4 iron, 4 sulfur cluster binding"/>
    <property type="evidence" value="ECO:0007669"/>
    <property type="project" value="UniProtKB-UniRule"/>
</dbReference>
<comment type="pathway">
    <text evidence="7">Isoprenoid biosynthesis; isopentenyl diphosphate biosynthesis via DXP pathway; isopentenyl diphosphate from 1-deoxy-D-xylulose 5-phosphate: step 5/6.</text>
</comment>
<dbReference type="SUPFAM" id="SSF56014">
    <property type="entry name" value="Nitrite and sulphite reductase 4Fe-4S domain-like"/>
    <property type="match status" value="1"/>
</dbReference>
<feature type="binding site" evidence="7">
    <location>
        <position position="264"/>
    </location>
    <ligand>
        <name>[4Fe-4S] cluster</name>
        <dbReference type="ChEBI" id="CHEBI:49883"/>
    </ligand>
</feature>
<comment type="cofactor">
    <cofactor evidence="7">
        <name>[4Fe-4S] cluster</name>
        <dbReference type="ChEBI" id="CHEBI:49883"/>
    </cofactor>
    <text evidence="7">Binds 1 [4Fe-4S] cluster.</text>
</comment>
<evidence type="ECO:0000313" key="10">
    <source>
        <dbReference type="EMBL" id="BED91956.1"/>
    </source>
</evidence>
<feature type="binding site" evidence="7">
    <location>
        <position position="261"/>
    </location>
    <ligand>
        <name>[4Fe-4S] cluster</name>
        <dbReference type="ChEBI" id="CHEBI:49883"/>
    </ligand>
</feature>
<dbReference type="GO" id="GO:0019288">
    <property type="term" value="P:isopentenyl diphosphate biosynthetic process, methylerythritol 4-phosphate pathway"/>
    <property type="evidence" value="ECO:0007669"/>
    <property type="project" value="UniProtKB-UniRule"/>
</dbReference>
<keyword evidence="6 7" id="KW-0414">Isoprene biosynthesis</keyword>
<dbReference type="GO" id="GO:0016114">
    <property type="term" value="P:terpenoid biosynthetic process"/>
    <property type="evidence" value="ECO:0007669"/>
    <property type="project" value="InterPro"/>
</dbReference>
<dbReference type="EMBL" id="AP027924">
    <property type="protein sequence ID" value="BED91956.1"/>
    <property type="molecule type" value="Genomic_DNA"/>
</dbReference>
<feature type="binding site" evidence="7">
    <location>
        <position position="296"/>
    </location>
    <ligand>
        <name>[4Fe-4S] cluster</name>
        <dbReference type="ChEBI" id="CHEBI:49883"/>
    </ligand>
</feature>
<keyword evidence="1 7" id="KW-0004">4Fe-4S</keyword>
<comment type="similarity">
    <text evidence="7">Belongs to the IspG family.</text>
</comment>
<reference evidence="10" key="1">
    <citation type="journal article" date="2023" name="ISME J.">
        <title>Emergence of putative energy parasites within Clostridia revealed by genome analysis of a novel endosymbiotic clade.</title>
        <authorList>
            <person name="Takahashi K."/>
            <person name="Kuwahara H."/>
            <person name="Horikawa Y."/>
            <person name="Izawa K."/>
            <person name="Kato D."/>
            <person name="Inagaki T."/>
            <person name="Yuki M."/>
            <person name="Ohkuma M."/>
            <person name="Hongoh Y."/>
        </authorList>
    </citation>
    <scope>NUCLEOTIDE SEQUENCE</scope>
    <source>
        <strain evidence="10">CfP3-15</strain>
    </source>
</reference>
<name>A0AA48HYB5_9FIRM</name>
<dbReference type="AlphaFoldDB" id="A0AA48HYB5"/>
<keyword evidence="2 7" id="KW-0479">Metal-binding</keyword>
<protein>
    <recommendedName>
        <fullName evidence="7">4-hydroxy-3-methylbut-2-en-1-yl diphosphate synthase (flavodoxin)</fullName>
        <ecNumber evidence="7">1.17.7.3</ecNumber>
    </recommendedName>
    <alternativeName>
        <fullName evidence="7">1-hydroxy-2-methyl-2-(E)-butenyl 4-diphosphate synthase</fullName>
    </alternativeName>
</protein>
<dbReference type="SUPFAM" id="SSF51717">
    <property type="entry name" value="Dihydropteroate synthetase-like"/>
    <property type="match status" value="1"/>
</dbReference>
<dbReference type="NCBIfam" id="NF001540">
    <property type="entry name" value="PRK00366.1"/>
    <property type="match status" value="1"/>
</dbReference>
<feature type="binding site" evidence="7">
    <location>
        <position position="303"/>
    </location>
    <ligand>
        <name>[4Fe-4S] cluster</name>
        <dbReference type="ChEBI" id="CHEBI:49883"/>
    </ligand>
</feature>
<dbReference type="InterPro" id="IPR011005">
    <property type="entry name" value="Dihydropteroate_synth-like_sf"/>
</dbReference>
<evidence type="ECO:0000256" key="4">
    <source>
        <dbReference type="ARBA" id="ARBA00023004"/>
    </source>
</evidence>
<dbReference type="Gene3D" id="3.20.20.20">
    <property type="entry name" value="Dihydropteroate synthase-like"/>
    <property type="match status" value="1"/>
</dbReference>
<dbReference type="InterPro" id="IPR016425">
    <property type="entry name" value="IspG_bac"/>
</dbReference>
<keyword evidence="5 7" id="KW-0411">Iron-sulfur</keyword>
<evidence type="ECO:0000256" key="3">
    <source>
        <dbReference type="ARBA" id="ARBA00023002"/>
    </source>
</evidence>
<evidence type="ECO:0000256" key="2">
    <source>
        <dbReference type="ARBA" id="ARBA00022723"/>
    </source>
</evidence>
<evidence type="ECO:0000256" key="7">
    <source>
        <dbReference type="HAMAP-Rule" id="MF_00159"/>
    </source>
</evidence>
<evidence type="ECO:0000259" key="9">
    <source>
        <dbReference type="Pfam" id="PF26540"/>
    </source>
</evidence>
<dbReference type="InterPro" id="IPR004588">
    <property type="entry name" value="IspG_bac-typ"/>
</dbReference>
<dbReference type="Pfam" id="PF26540">
    <property type="entry name" value="GcpE_C"/>
    <property type="match status" value="1"/>
</dbReference>
<dbReference type="GO" id="GO:0141197">
    <property type="term" value="F:4-hydroxy-3-methylbut-2-enyl-diphosphate synthase activity (flavodoxin)"/>
    <property type="evidence" value="ECO:0007669"/>
    <property type="project" value="UniProtKB-EC"/>
</dbReference>
<dbReference type="GO" id="GO:0046429">
    <property type="term" value="F:4-hydroxy-3-methylbut-2-en-1-yl diphosphate synthase activity (ferredoxin)"/>
    <property type="evidence" value="ECO:0007669"/>
    <property type="project" value="UniProtKB-UniRule"/>
</dbReference>
<comment type="function">
    <text evidence="7">Converts 2C-methyl-D-erythritol 2,4-cyclodiphosphate (ME-2,4cPP) into 1-hydroxy-2-methyl-2-(E)-butenyl 4-diphosphate.</text>
</comment>
<feature type="domain" description="IspG C-terminal" evidence="9">
    <location>
        <begin position="257"/>
        <end position="344"/>
    </location>
</feature>
<evidence type="ECO:0000256" key="5">
    <source>
        <dbReference type="ARBA" id="ARBA00023014"/>
    </source>
</evidence>
<dbReference type="Pfam" id="PF04551">
    <property type="entry name" value="GcpE"/>
    <property type="match status" value="1"/>
</dbReference>
<dbReference type="GO" id="GO:0005506">
    <property type="term" value="F:iron ion binding"/>
    <property type="evidence" value="ECO:0007669"/>
    <property type="project" value="InterPro"/>
</dbReference>
<sequence>MFKIIRRKAQEIKIKDTILGSDKKIAVQSMLKIKPSDIDGNVSQACELEKAGCDIVRVAIPTKEDAKLIYKIKNKVNIPVVADIHFDYKIALESIDAGADKIRINPHNIDKKHFKKIADTCNFKNIPIRLGFNLGSVMRRSKNADSDLVNAAIKNIRIFEDLNFRNIVVSLKSSSVLETIGAYEKIAKKCDYPLHVGITEAGLENTGIVKSSVAIGHLLLKGIGDTIRISLSGDPIKEVKTGISILQSLNLYEKRIEIISCPTCGRTTIDVINLTKKIESLVKNIKKNIKIAVMGCPVNGPGESANADIGISGASGMGYIFKKGKLIKKTTEDKLIESLLKEIATI</sequence>
<dbReference type="InterPro" id="IPR058578">
    <property type="entry name" value="IspG_TIM"/>
</dbReference>
<dbReference type="KEGG" id="ips:CfP315_0513"/>
<evidence type="ECO:0000259" key="8">
    <source>
        <dbReference type="Pfam" id="PF04551"/>
    </source>
</evidence>
<accession>A0AA48HYB5</accession>
<dbReference type="EC" id="1.17.7.3" evidence="7"/>
<dbReference type="NCBIfam" id="TIGR00612">
    <property type="entry name" value="ispG_gcpE"/>
    <property type="match status" value="1"/>
</dbReference>
<keyword evidence="4 7" id="KW-0408">Iron</keyword>
<comment type="catalytic activity">
    <reaction evidence="7">
        <text>(2E)-4-hydroxy-3-methylbut-2-enyl diphosphate + oxidized [flavodoxin] + H2O + 2 H(+) = 2-C-methyl-D-erythritol 2,4-cyclic diphosphate + reduced [flavodoxin]</text>
        <dbReference type="Rhea" id="RHEA:43604"/>
        <dbReference type="Rhea" id="RHEA-COMP:10622"/>
        <dbReference type="Rhea" id="RHEA-COMP:10623"/>
        <dbReference type="ChEBI" id="CHEBI:15377"/>
        <dbReference type="ChEBI" id="CHEBI:15378"/>
        <dbReference type="ChEBI" id="CHEBI:57618"/>
        <dbReference type="ChEBI" id="CHEBI:58210"/>
        <dbReference type="ChEBI" id="CHEBI:58483"/>
        <dbReference type="ChEBI" id="CHEBI:128753"/>
        <dbReference type="EC" id="1.17.7.3"/>
    </reaction>
</comment>
<organism evidence="10">
    <name type="scientific">Candidatus Improbicoccus pseudotrichonymphae</name>
    <dbReference type="NCBI Taxonomy" id="3033792"/>
    <lineage>
        <taxon>Bacteria</taxon>
        <taxon>Bacillati</taxon>
        <taxon>Bacillota</taxon>
        <taxon>Clostridia</taxon>
        <taxon>Candidatus Improbicoccus</taxon>
    </lineage>
</organism>